<keyword evidence="7" id="KW-0238">DNA-binding</keyword>
<dbReference type="SUPFAM" id="SSF53098">
    <property type="entry name" value="Ribonuclease H-like"/>
    <property type="match status" value="1"/>
</dbReference>
<feature type="domain" description="BED-type" evidence="13">
    <location>
        <begin position="169"/>
        <end position="225"/>
    </location>
</feature>
<evidence type="ECO:0000256" key="11">
    <source>
        <dbReference type="SAM" id="MobiDB-lite"/>
    </source>
</evidence>
<dbReference type="AlphaFoldDB" id="A0ABC9CSE4"/>
<feature type="domain" description="BED-type" evidence="13">
    <location>
        <begin position="70"/>
        <end position="132"/>
    </location>
</feature>
<feature type="signal peptide" evidence="12">
    <location>
        <begin position="1"/>
        <end position="19"/>
    </location>
</feature>
<dbReference type="SUPFAM" id="SSF57667">
    <property type="entry name" value="beta-beta-alpha zinc fingers"/>
    <property type="match status" value="2"/>
</dbReference>
<evidence type="ECO:0000256" key="4">
    <source>
        <dbReference type="ARBA" id="ARBA00022771"/>
    </source>
</evidence>
<gene>
    <name evidence="14" type="ORF">URODEC1_LOCUS78024</name>
</gene>
<dbReference type="GO" id="GO:0008270">
    <property type="term" value="F:zinc ion binding"/>
    <property type="evidence" value="ECO:0007669"/>
    <property type="project" value="UniProtKB-KW"/>
</dbReference>
<dbReference type="PANTHER" id="PTHR46481:SF10">
    <property type="entry name" value="ZINC FINGER BED DOMAIN-CONTAINING PROTEIN 39"/>
    <property type="match status" value="1"/>
</dbReference>
<evidence type="ECO:0000256" key="1">
    <source>
        <dbReference type="ARBA" id="ARBA00004123"/>
    </source>
</evidence>
<feature type="chain" id="PRO_5044812730" description="BED-type domain-containing protein" evidence="12">
    <location>
        <begin position="20"/>
        <end position="842"/>
    </location>
</feature>
<dbReference type="PANTHER" id="PTHR46481">
    <property type="entry name" value="ZINC FINGER BED DOMAIN-CONTAINING PROTEIN 4"/>
    <property type="match status" value="1"/>
</dbReference>
<keyword evidence="15" id="KW-1185">Reference proteome</keyword>
<protein>
    <recommendedName>
        <fullName evidence="13">BED-type domain-containing protein</fullName>
    </recommendedName>
</protein>
<accession>A0ABC9CSE4</accession>
<organism evidence="14 15">
    <name type="scientific">Urochloa decumbens</name>
    <dbReference type="NCBI Taxonomy" id="240449"/>
    <lineage>
        <taxon>Eukaryota</taxon>
        <taxon>Viridiplantae</taxon>
        <taxon>Streptophyta</taxon>
        <taxon>Embryophyta</taxon>
        <taxon>Tracheophyta</taxon>
        <taxon>Spermatophyta</taxon>
        <taxon>Magnoliopsida</taxon>
        <taxon>Liliopsida</taxon>
        <taxon>Poales</taxon>
        <taxon>Poaceae</taxon>
        <taxon>PACMAD clade</taxon>
        <taxon>Panicoideae</taxon>
        <taxon>Panicodae</taxon>
        <taxon>Paniceae</taxon>
        <taxon>Melinidinae</taxon>
        <taxon>Urochloa</taxon>
    </lineage>
</organism>
<dbReference type="InterPro" id="IPR012337">
    <property type="entry name" value="RNaseH-like_sf"/>
</dbReference>
<evidence type="ECO:0000256" key="7">
    <source>
        <dbReference type="ARBA" id="ARBA00023125"/>
    </source>
</evidence>
<sequence length="842" mass="96207">MLVMVSTCLILLMLHCVAAMEHPIIQQVVEHPGVREEEEEEDGEEEDNNMRVEGAFGGMPSHSTFRYKHKKRSKVWEEYKPIFLNGKVQFAECLYCRSRMSCKDSNGTSHLWRHQKICPGKEDVMRRRLKDSYFPCVLVNDNEPVTPGDPVNRIISETLDDINSVIPSRFKSKVWKEFSPIYVEGKLQAADCLHCHKRLSANKYGGRSHLSRHLQTCQARSQKGVFYPSSLPSLKSRGQDELSPSLTNGKVHTADYNSKLIRPGISGDNSLVARPIQVAPAHQPMPTADFPSLKKQRTSFVSAIADIGTRKVDQGTAYQELARMIALHGYPLSMVEHEEMRRFVKNLNPLVNTVSHNDMVEHCCALFQKEKANLKDKLALSSRRVSLSASIWTADGAEPAVNYLCLTAHFIDKDWKVQRMIIKFGMFQSSPTNVERLIHCKEACVPESESGAYNVIWDAIRDWNLDQKLLSLTSVGEVRDDASTSMLKGILVDKKYLPIRGKLYDIACVDDFLNNIVSEVQQYIMHLVGHMVTEFFGAHTSSSSNQQELVEVISQMSLKCPQEDAKWWHKILFRLEVLLHFKKSFPSEDVASPEDIRVAESICKILRTFYRVIEVISSPSSPTANMYFNEIWKVRTVLQEEASNEHGEISTVVREMQEMFNRYWEDLYLWLCIPVILDPRFKISFIEFRLKRAFGLKSESYLSDIRGTLQELFHEYCSSVDQPNGVATESEAFDADFNDSLDDWDQHLNEQASSQKSTELDNYLEDGLVPRKDDFDILNWWMCHTTKYPRLAAIAQDILAMPASAVQSEAAFTSRGPVIPKYHSMLSIKTIEALVCTRDWMR</sequence>
<dbReference type="GO" id="GO:0009791">
    <property type="term" value="P:post-embryonic development"/>
    <property type="evidence" value="ECO:0007669"/>
    <property type="project" value="UniProtKB-ARBA"/>
</dbReference>
<evidence type="ECO:0000313" key="14">
    <source>
        <dbReference type="EMBL" id="CAL5025307.1"/>
    </source>
</evidence>
<dbReference type="InterPro" id="IPR003656">
    <property type="entry name" value="Znf_BED"/>
</dbReference>
<dbReference type="Pfam" id="PF05699">
    <property type="entry name" value="Dimer_Tnp_hAT"/>
    <property type="match status" value="1"/>
</dbReference>
<keyword evidence="9" id="KW-0539">Nucleus</keyword>
<dbReference type="PROSITE" id="PS50808">
    <property type="entry name" value="ZF_BED"/>
    <property type="match status" value="2"/>
</dbReference>
<keyword evidence="12" id="KW-0732">Signal</keyword>
<dbReference type="Pfam" id="PF14372">
    <property type="entry name" value="hAT-like_RNase-H"/>
    <property type="match status" value="1"/>
</dbReference>
<evidence type="ECO:0000256" key="6">
    <source>
        <dbReference type="ARBA" id="ARBA00023015"/>
    </source>
</evidence>
<feature type="compositionally biased region" description="Acidic residues" evidence="11">
    <location>
        <begin position="36"/>
        <end position="47"/>
    </location>
</feature>
<dbReference type="GO" id="GO:0003677">
    <property type="term" value="F:DNA binding"/>
    <property type="evidence" value="ECO:0007669"/>
    <property type="project" value="UniProtKB-KW"/>
</dbReference>
<keyword evidence="3" id="KW-0479">Metal-binding</keyword>
<dbReference type="InterPro" id="IPR025525">
    <property type="entry name" value="hAT-like_transposase_RNase-H"/>
</dbReference>
<comment type="subcellular location">
    <subcellularLocation>
        <location evidence="1">Nucleus</location>
    </subcellularLocation>
</comment>
<evidence type="ECO:0000256" key="9">
    <source>
        <dbReference type="ARBA" id="ARBA00023242"/>
    </source>
</evidence>
<keyword evidence="8" id="KW-0804">Transcription</keyword>
<dbReference type="InterPro" id="IPR008906">
    <property type="entry name" value="HATC_C_dom"/>
</dbReference>
<proteinExistence type="predicted"/>
<evidence type="ECO:0000256" key="3">
    <source>
        <dbReference type="ARBA" id="ARBA00022723"/>
    </source>
</evidence>
<evidence type="ECO:0000256" key="5">
    <source>
        <dbReference type="ARBA" id="ARBA00022833"/>
    </source>
</evidence>
<keyword evidence="5" id="KW-0862">Zinc</keyword>
<dbReference type="Proteomes" id="UP001497457">
    <property type="component" value="Chromosome 30rd"/>
</dbReference>
<feature type="region of interest" description="Disordered" evidence="11">
    <location>
        <begin position="31"/>
        <end position="52"/>
    </location>
</feature>
<keyword evidence="4 10" id="KW-0863">Zinc-finger</keyword>
<keyword evidence="6" id="KW-0805">Transcription regulation</keyword>
<dbReference type="InterPro" id="IPR052035">
    <property type="entry name" value="ZnF_BED_domain_contain"/>
</dbReference>
<reference evidence="14" key="1">
    <citation type="submission" date="2024-10" db="EMBL/GenBank/DDBJ databases">
        <authorList>
            <person name="Ryan C."/>
        </authorList>
    </citation>
    <scope>NUCLEOTIDE SEQUENCE [LARGE SCALE GENOMIC DNA]</scope>
</reference>
<evidence type="ECO:0000256" key="10">
    <source>
        <dbReference type="PROSITE-ProRule" id="PRU00027"/>
    </source>
</evidence>
<dbReference type="Pfam" id="PF02892">
    <property type="entry name" value="zf-BED"/>
    <property type="match status" value="1"/>
</dbReference>
<evidence type="ECO:0000256" key="12">
    <source>
        <dbReference type="SAM" id="SignalP"/>
    </source>
</evidence>
<dbReference type="InterPro" id="IPR036236">
    <property type="entry name" value="Znf_C2H2_sf"/>
</dbReference>
<name>A0ABC9CSE4_9POAL</name>
<evidence type="ECO:0000259" key="13">
    <source>
        <dbReference type="PROSITE" id="PS50808"/>
    </source>
</evidence>
<dbReference type="SMART" id="SM00614">
    <property type="entry name" value="ZnF_BED"/>
    <property type="match status" value="2"/>
</dbReference>
<comment type="subunit">
    <text evidence="2">Homodimer.</text>
</comment>
<dbReference type="EMBL" id="OZ075140">
    <property type="protein sequence ID" value="CAL5025307.1"/>
    <property type="molecule type" value="Genomic_DNA"/>
</dbReference>
<evidence type="ECO:0000256" key="8">
    <source>
        <dbReference type="ARBA" id="ARBA00023163"/>
    </source>
</evidence>
<evidence type="ECO:0000256" key="2">
    <source>
        <dbReference type="ARBA" id="ARBA00011738"/>
    </source>
</evidence>
<evidence type="ECO:0000313" key="15">
    <source>
        <dbReference type="Proteomes" id="UP001497457"/>
    </source>
</evidence>
<dbReference type="GO" id="GO:0005634">
    <property type="term" value="C:nucleus"/>
    <property type="evidence" value="ECO:0007669"/>
    <property type="project" value="UniProtKB-SubCell"/>
</dbReference>